<comment type="caution">
    <text evidence="1">The sequence shown here is derived from an EMBL/GenBank/DDBJ whole genome shotgun (WGS) entry which is preliminary data.</text>
</comment>
<dbReference type="AlphaFoldDB" id="A0A9P6BZT0"/>
<gene>
    <name evidence="1" type="ORF">P691DRAFT_787412</name>
</gene>
<evidence type="ECO:0000313" key="2">
    <source>
        <dbReference type="Proteomes" id="UP000807342"/>
    </source>
</evidence>
<name>A0A9P6BZT0_9AGAR</name>
<keyword evidence="2" id="KW-1185">Reference proteome</keyword>
<dbReference type="OrthoDB" id="274828at2759"/>
<evidence type="ECO:0000313" key="1">
    <source>
        <dbReference type="EMBL" id="KAF9443875.1"/>
    </source>
</evidence>
<sequence>MQVVEHCAASGYPVLLAADDFQAPFNRTACRDPPPAPRTRGWERKFAKSVVVGALNTSGLVYGAMTGLSDGLELDSMGSKLAALWPYEKRSTFLTEYAQGMRKEPK</sequence>
<dbReference type="Proteomes" id="UP000807342">
    <property type="component" value="Unassembled WGS sequence"/>
</dbReference>
<accession>A0A9P6BZT0</accession>
<proteinExistence type="predicted"/>
<protein>
    <submittedName>
        <fullName evidence="1">Uncharacterized protein</fullName>
    </submittedName>
</protein>
<organism evidence="1 2">
    <name type="scientific">Macrolepiota fuliginosa MF-IS2</name>
    <dbReference type="NCBI Taxonomy" id="1400762"/>
    <lineage>
        <taxon>Eukaryota</taxon>
        <taxon>Fungi</taxon>
        <taxon>Dikarya</taxon>
        <taxon>Basidiomycota</taxon>
        <taxon>Agaricomycotina</taxon>
        <taxon>Agaricomycetes</taxon>
        <taxon>Agaricomycetidae</taxon>
        <taxon>Agaricales</taxon>
        <taxon>Agaricineae</taxon>
        <taxon>Agaricaceae</taxon>
        <taxon>Macrolepiota</taxon>
    </lineage>
</organism>
<dbReference type="EMBL" id="MU151426">
    <property type="protein sequence ID" value="KAF9443875.1"/>
    <property type="molecule type" value="Genomic_DNA"/>
</dbReference>
<reference evidence="1" key="1">
    <citation type="submission" date="2020-11" db="EMBL/GenBank/DDBJ databases">
        <authorList>
            <consortium name="DOE Joint Genome Institute"/>
            <person name="Ahrendt S."/>
            <person name="Riley R."/>
            <person name="Andreopoulos W."/>
            <person name="Labutti K."/>
            <person name="Pangilinan J."/>
            <person name="Ruiz-Duenas F.J."/>
            <person name="Barrasa J.M."/>
            <person name="Sanchez-Garcia M."/>
            <person name="Camarero S."/>
            <person name="Miyauchi S."/>
            <person name="Serrano A."/>
            <person name="Linde D."/>
            <person name="Babiker R."/>
            <person name="Drula E."/>
            <person name="Ayuso-Fernandez I."/>
            <person name="Pacheco R."/>
            <person name="Padilla G."/>
            <person name="Ferreira P."/>
            <person name="Barriuso J."/>
            <person name="Kellner H."/>
            <person name="Castanera R."/>
            <person name="Alfaro M."/>
            <person name="Ramirez L."/>
            <person name="Pisabarro A.G."/>
            <person name="Kuo A."/>
            <person name="Tritt A."/>
            <person name="Lipzen A."/>
            <person name="He G."/>
            <person name="Yan M."/>
            <person name="Ng V."/>
            <person name="Cullen D."/>
            <person name="Martin F."/>
            <person name="Rosso M.-N."/>
            <person name="Henrissat B."/>
            <person name="Hibbett D."/>
            <person name="Martinez A.T."/>
            <person name="Grigoriev I.V."/>
        </authorList>
    </citation>
    <scope>NUCLEOTIDE SEQUENCE</scope>
    <source>
        <strain evidence="1">MF-IS2</strain>
    </source>
</reference>